<dbReference type="RefSeq" id="WP_338044241.1">
    <property type="nucleotide sequence ID" value="NZ_CP019082.1"/>
</dbReference>
<evidence type="ECO:0000313" key="3">
    <source>
        <dbReference type="EMBL" id="APW59076.1"/>
    </source>
</evidence>
<dbReference type="KEGG" id="pbor:BSF38_00490"/>
<organism evidence="3 4">
    <name type="scientific">Paludisphaera borealis</name>
    <dbReference type="NCBI Taxonomy" id="1387353"/>
    <lineage>
        <taxon>Bacteria</taxon>
        <taxon>Pseudomonadati</taxon>
        <taxon>Planctomycetota</taxon>
        <taxon>Planctomycetia</taxon>
        <taxon>Isosphaerales</taxon>
        <taxon>Isosphaeraceae</taxon>
        <taxon>Paludisphaera</taxon>
    </lineage>
</organism>
<dbReference type="GO" id="GO:0016887">
    <property type="term" value="F:ATP hydrolysis activity"/>
    <property type="evidence" value="ECO:0007669"/>
    <property type="project" value="InterPro"/>
</dbReference>
<evidence type="ECO:0000313" key="4">
    <source>
        <dbReference type="Proteomes" id="UP000186309"/>
    </source>
</evidence>
<keyword evidence="1" id="KW-0175">Coiled coil</keyword>
<name>A0A1U7CJI9_9BACT</name>
<evidence type="ECO:0008006" key="5">
    <source>
        <dbReference type="Google" id="ProtNLM"/>
    </source>
</evidence>
<dbReference type="EMBL" id="CP019082">
    <property type="protein sequence ID" value="APW59076.1"/>
    <property type="molecule type" value="Genomic_DNA"/>
</dbReference>
<reference evidence="4" key="1">
    <citation type="submission" date="2016-12" db="EMBL/GenBank/DDBJ databases">
        <title>Comparative genomics of four Isosphaeraceae planctomycetes: a common pool of plasmids and glycoside hydrolase genes.</title>
        <authorList>
            <person name="Ivanova A."/>
        </authorList>
    </citation>
    <scope>NUCLEOTIDE SEQUENCE [LARGE SCALE GENOMIC DNA]</scope>
    <source>
        <strain evidence="4">PX4</strain>
    </source>
</reference>
<dbReference type="GO" id="GO:0005524">
    <property type="term" value="F:ATP binding"/>
    <property type="evidence" value="ECO:0007669"/>
    <property type="project" value="InterPro"/>
</dbReference>
<dbReference type="InterPro" id="IPR027417">
    <property type="entry name" value="P-loop_NTPase"/>
</dbReference>
<keyword evidence="4" id="KW-1185">Reference proteome</keyword>
<dbReference type="Gene3D" id="3.20.20.140">
    <property type="entry name" value="Metal-dependent hydrolases"/>
    <property type="match status" value="1"/>
</dbReference>
<dbReference type="InterPro" id="IPR054787">
    <property type="entry name" value="TrlF_ATPase"/>
</dbReference>
<gene>
    <name evidence="3" type="ORF">BSF38_00490</name>
</gene>
<dbReference type="SUPFAM" id="SSF52540">
    <property type="entry name" value="P-loop containing nucleoside triphosphate hydrolases"/>
    <property type="match status" value="1"/>
</dbReference>
<proteinExistence type="predicted"/>
<dbReference type="InterPro" id="IPR016195">
    <property type="entry name" value="Pol/histidinol_Pase-like"/>
</dbReference>
<dbReference type="Gene3D" id="3.40.50.300">
    <property type="entry name" value="P-loop containing nucleotide triphosphate hydrolases"/>
    <property type="match status" value="2"/>
</dbReference>
<feature type="coiled-coil region" evidence="1">
    <location>
        <begin position="562"/>
        <end position="589"/>
    </location>
</feature>
<dbReference type="NCBIfam" id="NF045780">
    <property type="entry name" value="TrlF_fam_ATP"/>
    <property type="match status" value="1"/>
</dbReference>
<protein>
    <recommendedName>
        <fullName evidence="5">ATPase AAA-type core domain-containing protein</fullName>
    </recommendedName>
</protein>
<dbReference type="AlphaFoldDB" id="A0A1U7CJI9"/>
<dbReference type="Proteomes" id="UP000186309">
    <property type="component" value="Chromosome"/>
</dbReference>
<evidence type="ECO:0000256" key="2">
    <source>
        <dbReference type="SAM" id="MobiDB-lite"/>
    </source>
</evidence>
<dbReference type="SUPFAM" id="SSF89550">
    <property type="entry name" value="PHP domain-like"/>
    <property type="match status" value="1"/>
</dbReference>
<sequence>MSAIGSIWQKWDLHIHTPASFQWKGPRFEGMTPGQRDDTCKKIIEKINELDVVAFCIMDYWTFDGFIALRDYMYRSTTLLKKRIFPGIELRMVAATPYRLNTHVLLNDDVSDDDLRTFVSSLKLAGQDHKPPTKAHMIEVGRQFDPGKLKKIYNLDVSARADEAKMLEIGYKSAEITCESIESAIRVVGEEHCLIIQPYDTSDGIEKLAWEQHPYRDSVLMKMAHCFETRNQSNVDLFLGHGHPKKPHVGPEFIENIGGYPKPVFAGSDAHRIADYGVYPSSRATWLKAQPTFKGLKHICHEPSLRCHIGDRPPKLVHIDENPTKYIRRIKLAKVADSSLKDKWFDGQDVLLNPGLVAIIGNKGSGKSALADILALAGNSHCTKMEFLNDRRFRHGGNKAKQFTATIEWADGNSYDVLLSQNPDLQKPERVRYLPQHFIEELCNEIAAGNETEFGKELRKVIFSRVPEEKQLKMGTLDDLLDYLIKARKKAIQQVLQTLHTLNETIVRNEAEMSDATLKSYRTSLELKEKELEAHQKIKPVEKQKPVEDPNDEKTKGTIAEIQRRETSLTAIRDQIETLKEDRTTLTAEETRLTQLLAHIENFAAYHEGFREEHQQEFEDAGFDTDEIVKVEIDRDPLTKRSLEVAARLVEIRLLLEGKLAERDTPAVNSLEIQEAESIAEIRKLQDQLNSPEKEYQTYLAQLKAWGIRRDAIVGAADKADTIEYLKDRINRATEVIPAELEALREERRELVRKIHEELLAIRTAYEELYAPVQKVASDAAESADPTDTHQLQFDAYLSPGKFQESFLDFIHKNRKGSFYGEDESRKAVIDLLNAHDLGTTDGVVAFTDVMYSALTVYERDGTPEKVSIESQLRQNKTVLELYDYLFGLGYLEVRYTLRLGGKDISQLSPGEKGALLLVFYLLLDTEEIPIIIDQPEHNLDNESVVRLLVDCIRKARARRQVMIVTHNPNLAVFCDADQIICCKIDKSDGSKITYSTGAIEDYEINQTSVNVLEGTYPAFDNRRKKYQKPEIDYTAPAMPAARLPLLGTVS</sequence>
<dbReference type="STRING" id="1387353.BSF38_00490"/>
<feature type="region of interest" description="Disordered" evidence="2">
    <location>
        <begin position="533"/>
        <end position="555"/>
    </location>
</feature>
<accession>A0A1U7CJI9</accession>
<evidence type="ECO:0000256" key="1">
    <source>
        <dbReference type="SAM" id="Coils"/>
    </source>
</evidence>